<dbReference type="SMR" id="A0A482XGP1"/>
<keyword evidence="3 5" id="KW-0238">DNA-binding</keyword>
<feature type="compositionally biased region" description="Pro residues" evidence="6">
    <location>
        <begin position="115"/>
        <end position="126"/>
    </location>
</feature>
<dbReference type="GO" id="GO:0007548">
    <property type="term" value="P:sex differentiation"/>
    <property type="evidence" value="ECO:0007669"/>
    <property type="project" value="TreeGrafter"/>
</dbReference>
<evidence type="ECO:0000256" key="6">
    <source>
        <dbReference type="SAM" id="MobiDB-lite"/>
    </source>
</evidence>
<feature type="compositionally biased region" description="Polar residues" evidence="6">
    <location>
        <begin position="1"/>
        <end position="12"/>
    </location>
</feature>
<feature type="DNA-binding region" description="DM" evidence="5">
    <location>
        <begin position="54"/>
        <end position="101"/>
    </location>
</feature>
<evidence type="ECO:0000259" key="7">
    <source>
        <dbReference type="PROSITE" id="PS50809"/>
    </source>
</evidence>
<dbReference type="GO" id="GO:0000978">
    <property type="term" value="F:RNA polymerase II cis-regulatory region sequence-specific DNA binding"/>
    <property type="evidence" value="ECO:0007669"/>
    <property type="project" value="TreeGrafter"/>
</dbReference>
<proteinExistence type="predicted"/>
<keyword evidence="4 5" id="KW-0539">Nucleus</keyword>
<dbReference type="FunFam" id="4.10.1040.10:FF:000001">
    <property type="entry name" value="doublesex- and mab-3-related transcription factor 1"/>
    <property type="match status" value="1"/>
</dbReference>
<evidence type="ECO:0000256" key="5">
    <source>
        <dbReference type="PROSITE-ProRule" id="PRU00070"/>
    </source>
</evidence>
<keyword evidence="1 5" id="KW-0479">Metal-binding</keyword>
<dbReference type="GO" id="GO:0000981">
    <property type="term" value="F:DNA-binding transcription factor activity, RNA polymerase II-specific"/>
    <property type="evidence" value="ECO:0007669"/>
    <property type="project" value="TreeGrafter"/>
</dbReference>
<dbReference type="InterPro" id="IPR026607">
    <property type="entry name" value="DMRT"/>
</dbReference>
<dbReference type="STRING" id="195883.A0A482XGP1"/>
<evidence type="ECO:0000256" key="2">
    <source>
        <dbReference type="ARBA" id="ARBA00022833"/>
    </source>
</evidence>
<dbReference type="AlphaFoldDB" id="A0A482XGP1"/>
<reference evidence="8 9" key="1">
    <citation type="journal article" date="2017" name="Gigascience">
        <title>Genome sequence of the small brown planthopper, Laodelphax striatellus.</title>
        <authorList>
            <person name="Zhu J."/>
            <person name="Jiang F."/>
            <person name="Wang X."/>
            <person name="Yang P."/>
            <person name="Bao Y."/>
            <person name="Zhao W."/>
            <person name="Wang W."/>
            <person name="Lu H."/>
            <person name="Wang Q."/>
            <person name="Cui N."/>
            <person name="Li J."/>
            <person name="Chen X."/>
            <person name="Luo L."/>
            <person name="Yu J."/>
            <person name="Kang L."/>
            <person name="Cui F."/>
        </authorList>
    </citation>
    <scope>NUCLEOTIDE SEQUENCE [LARGE SCALE GENOMIC DNA]</scope>
    <source>
        <strain evidence="8">Lst14</strain>
    </source>
</reference>
<dbReference type="GO" id="GO:0005634">
    <property type="term" value="C:nucleus"/>
    <property type="evidence" value="ECO:0007669"/>
    <property type="project" value="UniProtKB-SubCell"/>
</dbReference>
<evidence type="ECO:0000313" key="9">
    <source>
        <dbReference type="Proteomes" id="UP000291343"/>
    </source>
</evidence>
<dbReference type="SMART" id="SM00301">
    <property type="entry name" value="DM"/>
    <property type="match status" value="1"/>
</dbReference>
<dbReference type="GO" id="GO:0046872">
    <property type="term" value="F:metal ion binding"/>
    <property type="evidence" value="ECO:0007669"/>
    <property type="project" value="UniProtKB-KW"/>
</dbReference>
<sequence length="265" mass="29604">MFSGGPSSQSCFESHRRHSMGGKTTATASMSVIAAASSSPAAAAAAAQTRTPNCARCRNHFETTPLKGHKNYCRYRKCTCQGCQLIKKRQVVMAEHTALRRMKAQYKQRLEKGLPLPPDPPLPPPSSTISSKESVRLESLTELLGRFQYPPDLSALVYLILQATPDLEDAYRKIMCAKEEIASKYCQSWCHNGVGVCGSNVAAPLTAAQVGVYKPPPEVIWPLIQQYHPYIFASPYTYEMYRKFYHKDMETFTEELAPQFSNRVN</sequence>
<dbReference type="InterPro" id="IPR036407">
    <property type="entry name" value="DM_DNA-bd_sf"/>
</dbReference>
<dbReference type="Gene3D" id="1.10.8.10">
    <property type="entry name" value="DNA helicase RuvA subunit, C-terminal domain"/>
    <property type="match status" value="1"/>
</dbReference>
<name>A0A482XGP1_LAOST</name>
<dbReference type="EMBL" id="QKKF02010000">
    <property type="protein sequence ID" value="RZF44973.1"/>
    <property type="molecule type" value="Genomic_DNA"/>
</dbReference>
<dbReference type="Gene3D" id="4.10.1040.10">
    <property type="entry name" value="DM DNA-binding domain"/>
    <property type="match status" value="1"/>
</dbReference>
<comment type="subcellular location">
    <subcellularLocation>
        <location evidence="5">Nucleus</location>
    </subcellularLocation>
</comment>
<dbReference type="OrthoDB" id="5842031at2759"/>
<dbReference type="SUPFAM" id="SSF82927">
    <property type="entry name" value="Cysteine-rich DNA binding domain, (DM domain)"/>
    <property type="match status" value="1"/>
</dbReference>
<feature type="region of interest" description="Disordered" evidence="6">
    <location>
        <begin position="112"/>
        <end position="131"/>
    </location>
</feature>
<gene>
    <name evidence="8" type="ORF">LSTR_LSTR001934</name>
</gene>
<dbReference type="InterPro" id="IPR001275">
    <property type="entry name" value="DM_DNA-bd"/>
</dbReference>
<protein>
    <recommendedName>
        <fullName evidence="7">DM domain-containing protein</fullName>
    </recommendedName>
</protein>
<organism evidence="8 9">
    <name type="scientific">Laodelphax striatellus</name>
    <name type="common">Small brown planthopper</name>
    <name type="synonym">Delphax striatella</name>
    <dbReference type="NCBI Taxonomy" id="195883"/>
    <lineage>
        <taxon>Eukaryota</taxon>
        <taxon>Metazoa</taxon>
        <taxon>Ecdysozoa</taxon>
        <taxon>Arthropoda</taxon>
        <taxon>Hexapoda</taxon>
        <taxon>Insecta</taxon>
        <taxon>Pterygota</taxon>
        <taxon>Neoptera</taxon>
        <taxon>Paraneoptera</taxon>
        <taxon>Hemiptera</taxon>
        <taxon>Auchenorrhyncha</taxon>
        <taxon>Fulgoroidea</taxon>
        <taxon>Delphacidae</taxon>
        <taxon>Criomorphinae</taxon>
        <taxon>Laodelphax</taxon>
    </lineage>
</organism>
<dbReference type="PROSITE" id="PS40000">
    <property type="entry name" value="DM_1"/>
    <property type="match status" value="1"/>
</dbReference>
<keyword evidence="2 5" id="KW-0862">Zinc</keyword>
<feature type="region of interest" description="Disordered" evidence="6">
    <location>
        <begin position="1"/>
        <end position="25"/>
    </location>
</feature>
<dbReference type="Pfam" id="PF00751">
    <property type="entry name" value="DM"/>
    <property type="match status" value="1"/>
</dbReference>
<keyword evidence="9" id="KW-1185">Reference proteome</keyword>
<accession>A0A482XGP1</accession>
<dbReference type="PANTHER" id="PTHR12322:SF53">
    <property type="entry name" value="DOUBLESEX-MAB RELATED 11E"/>
    <property type="match status" value="1"/>
</dbReference>
<evidence type="ECO:0000256" key="1">
    <source>
        <dbReference type="ARBA" id="ARBA00022723"/>
    </source>
</evidence>
<dbReference type="InParanoid" id="A0A482XGP1"/>
<dbReference type="PANTHER" id="PTHR12322">
    <property type="entry name" value="DOUBLESEX AND MAB-3 RELATED TRANSCRIPTION FACTOR DMRT"/>
    <property type="match status" value="1"/>
</dbReference>
<dbReference type="PROSITE" id="PS50809">
    <property type="entry name" value="DM_2"/>
    <property type="match status" value="1"/>
</dbReference>
<evidence type="ECO:0000256" key="4">
    <source>
        <dbReference type="ARBA" id="ARBA00023242"/>
    </source>
</evidence>
<dbReference type="Proteomes" id="UP000291343">
    <property type="component" value="Unassembled WGS sequence"/>
</dbReference>
<evidence type="ECO:0000313" key="8">
    <source>
        <dbReference type="EMBL" id="RZF44973.1"/>
    </source>
</evidence>
<comment type="caution">
    <text evidence="8">The sequence shown here is derived from an EMBL/GenBank/DDBJ whole genome shotgun (WGS) entry which is preliminary data.</text>
</comment>
<evidence type="ECO:0000256" key="3">
    <source>
        <dbReference type="ARBA" id="ARBA00023125"/>
    </source>
</evidence>
<feature type="domain" description="DM" evidence="7">
    <location>
        <begin position="54"/>
        <end position="101"/>
    </location>
</feature>